<evidence type="ECO:0000256" key="5">
    <source>
        <dbReference type="RuleBase" id="RU003690"/>
    </source>
</evidence>
<dbReference type="GO" id="GO:0016052">
    <property type="term" value="P:carbohydrate catabolic process"/>
    <property type="evidence" value="ECO:0007669"/>
    <property type="project" value="TreeGrafter"/>
</dbReference>
<proteinExistence type="inferred from homology"/>
<comment type="similarity">
    <text evidence="1 5">Belongs to the glycosyl hydrolase 1 family.</text>
</comment>
<name>A0A2S0NK40_9MOLU</name>
<dbReference type="AlphaFoldDB" id="A0A2S0NK40"/>
<dbReference type="GO" id="GO:0005829">
    <property type="term" value="C:cytosol"/>
    <property type="evidence" value="ECO:0007669"/>
    <property type="project" value="TreeGrafter"/>
</dbReference>
<dbReference type="Proteomes" id="UP000239250">
    <property type="component" value="Chromosome"/>
</dbReference>
<evidence type="ECO:0000256" key="6">
    <source>
        <dbReference type="RuleBase" id="RU004468"/>
    </source>
</evidence>
<feature type="active site" description="Nucleophile" evidence="4">
    <location>
        <position position="368"/>
    </location>
</feature>
<organism evidence="7 8">
    <name type="scientific">Williamsoniiplasma luminosum</name>
    <dbReference type="NCBI Taxonomy" id="214888"/>
    <lineage>
        <taxon>Bacteria</taxon>
        <taxon>Bacillati</taxon>
        <taxon>Mycoplasmatota</taxon>
        <taxon>Mollicutes</taxon>
        <taxon>Entomoplasmatales</taxon>
        <taxon>Williamsoniiplasma</taxon>
    </lineage>
</organism>
<dbReference type="PROSITE" id="PS00653">
    <property type="entry name" value="GLYCOSYL_HYDROL_F1_2"/>
    <property type="match status" value="1"/>
</dbReference>
<dbReference type="InterPro" id="IPR017853">
    <property type="entry name" value="GH"/>
</dbReference>
<dbReference type="FunFam" id="3.20.20.80:FF:000004">
    <property type="entry name" value="Beta-glucosidase 6-phospho-beta-glucosidase"/>
    <property type="match status" value="1"/>
</dbReference>
<gene>
    <name evidence="7" type="ORF">C5T88_02145</name>
</gene>
<evidence type="ECO:0000313" key="8">
    <source>
        <dbReference type="Proteomes" id="UP000239250"/>
    </source>
</evidence>
<evidence type="ECO:0000256" key="4">
    <source>
        <dbReference type="PROSITE-ProRule" id="PRU10055"/>
    </source>
</evidence>
<evidence type="ECO:0000256" key="3">
    <source>
        <dbReference type="ARBA" id="ARBA00023295"/>
    </source>
</evidence>
<keyword evidence="2 6" id="KW-0378">Hydrolase</keyword>
<dbReference type="PANTHER" id="PTHR10353">
    <property type="entry name" value="GLYCOSYL HYDROLASE"/>
    <property type="match status" value="1"/>
</dbReference>
<protein>
    <submittedName>
        <fullName evidence="7">6-phospho-beta-glucosidase</fullName>
    </submittedName>
</protein>
<accession>A0A2S0NK40</accession>
<dbReference type="InterPro" id="IPR001360">
    <property type="entry name" value="Glyco_hydro_1"/>
</dbReference>
<evidence type="ECO:0000256" key="2">
    <source>
        <dbReference type="ARBA" id="ARBA00022801"/>
    </source>
</evidence>
<dbReference type="GO" id="GO:0008422">
    <property type="term" value="F:beta-glucosidase activity"/>
    <property type="evidence" value="ECO:0007669"/>
    <property type="project" value="TreeGrafter"/>
</dbReference>
<dbReference type="Gene3D" id="3.20.20.80">
    <property type="entry name" value="Glycosidases"/>
    <property type="match status" value="1"/>
</dbReference>
<evidence type="ECO:0000256" key="1">
    <source>
        <dbReference type="ARBA" id="ARBA00010838"/>
    </source>
</evidence>
<dbReference type="SUPFAM" id="SSF51445">
    <property type="entry name" value="(Trans)glycosidases"/>
    <property type="match status" value="1"/>
</dbReference>
<dbReference type="PRINTS" id="PR00131">
    <property type="entry name" value="GLHYDRLASE1"/>
</dbReference>
<dbReference type="PROSITE" id="PS00572">
    <property type="entry name" value="GLYCOSYL_HYDROL_F1_1"/>
    <property type="match status" value="1"/>
</dbReference>
<dbReference type="InterPro" id="IPR033132">
    <property type="entry name" value="GH_1_N_CS"/>
</dbReference>
<dbReference type="PANTHER" id="PTHR10353:SF122">
    <property type="entry name" value="6-PHOSPHO-BETA-GLUCOSIDASE ASCB-RELATED"/>
    <property type="match status" value="1"/>
</dbReference>
<dbReference type="Pfam" id="PF00232">
    <property type="entry name" value="Glyco_hydro_1"/>
    <property type="match status" value="1"/>
</dbReference>
<evidence type="ECO:0000313" key="7">
    <source>
        <dbReference type="EMBL" id="AVP49377.1"/>
    </source>
</evidence>
<reference evidence="8" key="1">
    <citation type="submission" date="2018-02" db="EMBL/GenBank/DDBJ databases">
        <title>Firefly genomes illuminate parallel origins of bioluminescence in beetles.</title>
        <authorList>
            <person name="Fallon T.R."/>
            <person name="Lower S.E.S."/>
            <person name="Behringer M."/>
            <person name="Weng J.-K."/>
        </authorList>
    </citation>
    <scope>NUCLEOTIDE SEQUENCE [LARGE SCALE GENOMIC DNA]</scope>
</reference>
<dbReference type="EMBL" id="CP027019">
    <property type="protein sequence ID" value="AVP49377.1"/>
    <property type="molecule type" value="Genomic_DNA"/>
</dbReference>
<keyword evidence="3 6" id="KW-0326">Glycosidase</keyword>
<dbReference type="InterPro" id="IPR018120">
    <property type="entry name" value="Glyco_hydro_1_AS"/>
</dbReference>
<sequence>MKNKIMKKIIDEKFLWGGSSSAYQIEGGWNADGKEPSVQDVKTYIPAGTTDFKVASDHYHHWKEDVKMMSEAGFRSYRFSISWTRVWSFKNNQPNQPGIKFYNDLIDELIKYKIEPIITMYHFDLPDFLQQQGGWLSRSTIDEFAKYAQLLVENFGHKVKYWLTINEQNMMALVPEAVLGQKATMKDIYQCNHHMFLAQAKAMKIVHQLSKSLVGPAPNINVIYPNTNTPDDYLAAINCANIRNWYYLDLPIFGKYNTIVLDLLEKNNSMFDIEKGDMEILTDPLAKPDFIAFNYYATGTVKSSDENNAVASKGGDQHSKSGVKGYFEQVKNPNLAKTQFGWEIDPVGFKTTMLELTTRYNLPLILTENGIGGYDELDANNEINDQYRIDYYTAHFKQMFEAMEMGVDLIGYNPWSAIDLVSTHEGIKKRYGFIFVNRTEDDLKDLKRYPKKSFYWYKEVIKNNGKNIK</sequence>